<evidence type="ECO:0000256" key="8">
    <source>
        <dbReference type="ARBA" id="ARBA00023211"/>
    </source>
</evidence>
<dbReference type="InterPro" id="IPR004790">
    <property type="entry name" value="Isocitrate_DH_NADP"/>
</dbReference>
<dbReference type="EMBL" id="CAEZYB010000150">
    <property type="protein sequence ID" value="CAB4713215.1"/>
    <property type="molecule type" value="Genomic_DNA"/>
</dbReference>
<dbReference type="AlphaFoldDB" id="A0A6J6QW84"/>
<dbReference type="GO" id="GO:0006099">
    <property type="term" value="P:tricarboxylic acid cycle"/>
    <property type="evidence" value="ECO:0007669"/>
    <property type="project" value="UniProtKB-KW"/>
</dbReference>
<comment type="cofactor">
    <cofactor evidence="1">
        <name>Mn(2+)</name>
        <dbReference type="ChEBI" id="CHEBI:29035"/>
    </cofactor>
</comment>
<dbReference type="Gene3D" id="3.40.718.10">
    <property type="entry name" value="Isopropylmalate Dehydrogenase"/>
    <property type="match status" value="1"/>
</dbReference>
<dbReference type="PANTHER" id="PTHR11822">
    <property type="entry name" value="NADP-SPECIFIC ISOCITRATE DEHYDROGENASE"/>
    <property type="match status" value="1"/>
</dbReference>
<gene>
    <name evidence="10" type="ORF">UFOPK2646_01085</name>
</gene>
<evidence type="ECO:0000256" key="1">
    <source>
        <dbReference type="ARBA" id="ARBA00001936"/>
    </source>
</evidence>
<proteinExistence type="inferred from homology"/>
<evidence type="ECO:0000259" key="9">
    <source>
        <dbReference type="Pfam" id="PF00180"/>
    </source>
</evidence>
<dbReference type="InterPro" id="IPR024084">
    <property type="entry name" value="IsoPropMal-DH-like_dom"/>
</dbReference>
<dbReference type="GO" id="GO:0006102">
    <property type="term" value="P:isocitrate metabolic process"/>
    <property type="evidence" value="ECO:0007669"/>
    <property type="project" value="InterPro"/>
</dbReference>
<protein>
    <submittedName>
        <fullName evidence="10">Unannotated protein</fullName>
    </submittedName>
</protein>
<evidence type="ECO:0000256" key="6">
    <source>
        <dbReference type="ARBA" id="ARBA00022842"/>
    </source>
</evidence>
<organism evidence="10">
    <name type="scientific">freshwater metagenome</name>
    <dbReference type="NCBI Taxonomy" id="449393"/>
    <lineage>
        <taxon>unclassified sequences</taxon>
        <taxon>metagenomes</taxon>
        <taxon>ecological metagenomes</taxon>
    </lineage>
</organism>
<dbReference type="GO" id="GO:0046872">
    <property type="term" value="F:metal ion binding"/>
    <property type="evidence" value="ECO:0007669"/>
    <property type="project" value="UniProtKB-KW"/>
</dbReference>
<dbReference type="Pfam" id="PF00180">
    <property type="entry name" value="Iso_dh"/>
    <property type="match status" value="1"/>
</dbReference>
<sequence length="94" mass="10478">MTRHFREHQKGKPTSTNPIASIFAWTQGLAHRAKLDNTPELAKFASTLERVCIETVESGKMTKDLAILISSDAPYQTTQEFLASIDENLQKAMA</sequence>
<name>A0A6J6QW84_9ZZZZ</name>
<reference evidence="10" key="1">
    <citation type="submission" date="2020-05" db="EMBL/GenBank/DDBJ databases">
        <authorList>
            <person name="Chiriac C."/>
            <person name="Salcher M."/>
            <person name="Ghai R."/>
            <person name="Kavagutti S V."/>
        </authorList>
    </citation>
    <scope>NUCLEOTIDE SEQUENCE</scope>
</reference>
<evidence type="ECO:0000256" key="2">
    <source>
        <dbReference type="ARBA" id="ARBA00001946"/>
    </source>
</evidence>
<keyword evidence="6" id="KW-0460">Magnesium</keyword>
<keyword evidence="4" id="KW-0816">Tricarboxylic acid cycle</keyword>
<evidence type="ECO:0000256" key="7">
    <source>
        <dbReference type="ARBA" id="ARBA00023002"/>
    </source>
</evidence>
<comment type="similarity">
    <text evidence="3">Belongs to the isocitrate and isopropylmalate dehydrogenases family.</text>
</comment>
<keyword evidence="8" id="KW-0464">Manganese</keyword>
<comment type="cofactor">
    <cofactor evidence="2">
        <name>Mg(2+)</name>
        <dbReference type="ChEBI" id="CHEBI:18420"/>
    </cofactor>
</comment>
<keyword evidence="5" id="KW-0479">Metal-binding</keyword>
<evidence type="ECO:0000256" key="5">
    <source>
        <dbReference type="ARBA" id="ARBA00022723"/>
    </source>
</evidence>
<dbReference type="GO" id="GO:0004450">
    <property type="term" value="F:isocitrate dehydrogenase (NADP+) activity"/>
    <property type="evidence" value="ECO:0007669"/>
    <property type="project" value="InterPro"/>
</dbReference>
<evidence type="ECO:0000313" key="10">
    <source>
        <dbReference type="EMBL" id="CAB4713215.1"/>
    </source>
</evidence>
<dbReference type="PANTHER" id="PTHR11822:SF21">
    <property type="entry name" value="ISOCITRATE DEHYDROGENASE [NADP], MITOCHONDRIAL"/>
    <property type="match status" value="1"/>
</dbReference>
<keyword evidence="7" id="KW-0560">Oxidoreductase</keyword>
<accession>A0A6J6QW84</accession>
<feature type="domain" description="Isopropylmalate dehydrogenase-like" evidence="9">
    <location>
        <begin position="15"/>
        <end position="81"/>
    </location>
</feature>
<dbReference type="SUPFAM" id="SSF53659">
    <property type="entry name" value="Isocitrate/Isopropylmalate dehydrogenase-like"/>
    <property type="match status" value="1"/>
</dbReference>
<evidence type="ECO:0000256" key="3">
    <source>
        <dbReference type="ARBA" id="ARBA00007769"/>
    </source>
</evidence>
<evidence type="ECO:0000256" key="4">
    <source>
        <dbReference type="ARBA" id="ARBA00022532"/>
    </source>
</evidence>